<dbReference type="InterPro" id="IPR001878">
    <property type="entry name" value="Znf_CCHC"/>
</dbReference>
<evidence type="ECO:0000313" key="3">
    <source>
        <dbReference type="EMBL" id="KYP71419.1"/>
    </source>
</evidence>
<dbReference type="GO" id="GO:0003676">
    <property type="term" value="F:nucleic acid binding"/>
    <property type="evidence" value="ECO:0007669"/>
    <property type="project" value="InterPro"/>
</dbReference>
<dbReference type="AlphaFoldDB" id="A0A151TWG0"/>
<accession>A0A151TWG0</accession>
<proteinExistence type="predicted"/>
<dbReference type="Pfam" id="PF14111">
    <property type="entry name" value="DUF4283"/>
    <property type="match status" value="1"/>
</dbReference>
<evidence type="ECO:0000313" key="4">
    <source>
        <dbReference type="Proteomes" id="UP000075243"/>
    </source>
</evidence>
<protein>
    <submittedName>
        <fullName evidence="3">Transposon TX1 uncharacterized</fullName>
    </submittedName>
</protein>
<dbReference type="InterPro" id="IPR005135">
    <property type="entry name" value="Endo/exonuclease/phosphatase"/>
</dbReference>
<dbReference type="PROSITE" id="PS50158">
    <property type="entry name" value="ZF_CCHC"/>
    <property type="match status" value="1"/>
</dbReference>
<dbReference type="InterPro" id="IPR036691">
    <property type="entry name" value="Endo/exonu/phosph_ase_sf"/>
</dbReference>
<dbReference type="GO" id="GO:0003824">
    <property type="term" value="F:catalytic activity"/>
    <property type="evidence" value="ECO:0007669"/>
    <property type="project" value="InterPro"/>
</dbReference>
<feature type="domain" description="CCHC-type" evidence="2">
    <location>
        <begin position="195"/>
        <end position="209"/>
    </location>
</feature>
<gene>
    <name evidence="3" type="ORF">KK1_010678</name>
</gene>
<dbReference type="Proteomes" id="UP000075243">
    <property type="component" value="Chromosome 3"/>
</dbReference>
<dbReference type="SUPFAM" id="SSF56219">
    <property type="entry name" value="DNase I-like"/>
    <property type="match status" value="1"/>
</dbReference>
<sequence length="539" mass="60798">MTLEFEGGDRLLPKFSITAPTLKQLCEPWEQCLVIKLLGREVGFLTLRDRLSALWKVQGGFELLDVSNGYFMVKFDLEADRDRVMHGGPWMLFDHYLIVRPWSPEFVASATKVDSTLVWIRFPGLGVMFYDESVLLTIASAIGKPVKVDLNTLNMTRGRFTRVCVEINLEEPVVGRFFLNGVWYNVEYEGLHLLCSSCGCYGHVLRNCPHAIRPESKVTAMGEKENTVQLPRDPPHGEGSVAPTGHNTRDSGGGGYHAIRPAIGDHDGLSFFFCCVLLLSMTTNFNILSWNIRGAVNAKGKRRVSELVRLHHPSFFIVLETHCQFSSAISFKVVEGRKSWVCTAVYANPRVDLRQQVWVHLRELGGRITLPWLVLGDFNEIMLSTECRGGRFSIARASQLCNDVSEGFNYSSREKWVRFGDRNTSFFHAQTLARRRRNKIQGLFLPDGSWNTDPGVLKNEAVRFYTDLFSVKSDQESLVMHTGVPPGLGVEAQSALTAPVTKEEVRRAVMSMKSYKAPGPDGFQPFFFKQYWPILGDEL</sequence>
<dbReference type="Gramene" id="C.cajan_10378.t">
    <property type="protein sequence ID" value="C.cajan_10378.t"/>
    <property type="gene ID" value="C.cajan_10378"/>
</dbReference>
<dbReference type="InterPro" id="IPR040256">
    <property type="entry name" value="At4g02000-like"/>
</dbReference>
<dbReference type="PANTHER" id="PTHR31286">
    <property type="entry name" value="GLYCINE-RICH CELL WALL STRUCTURAL PROTEIN 1.8-LIKE"/>
    <property type="match status" value="1"/>
</dbReference>
<keyword evidence="4" id="KW-1185">Reference proteome</keyword>
<dbReference type="EMBL" id="CM003605">
    <property type="protein sequence ID" value="KYP71419.1"/>
    <property type="molecule type" value="Genomic_DNA"/>
</dbReference>
<keyword evidence="1" id="KW-0479">Metal-binding</keyword>
<keyword evidence="1" id="KW-0863">Zinc-finger</keyword>
<dbReference type="InterPro" id="IPR025558">
    <property type="entry name" value="DUF4283"/>
</dbReference>
<dbReference type="Pfam" id="PF03372">
    <property type="entry name" value="Exo_endo_phos"/>
    <property type="match status" value="1"/>
</dbReference>
<keyword evidence="1" id="KW-0862">Zinc</keyword>
<evidence type="ECO:0000259" key="2">
    <source>
        <dbReference type="PROSITE" id="PS50158"/>
    </source>
</evidence>
<reference evidence="3 4" key="1">
    <citation type="journal article" date="2012" name="Nat. Biotechnol.">
        <title>Draft genome sequence of pigeonpea (Cajanus cajan), an orphan legume crop of resource-poor farmers.</title>
        <authorList>
            <person name="Varshney R.K."/>
            <person name="Chen W."/>
            <person name="Li Y."/>
            <person name="Bharti A.K."/>
            <person name="Saxena R.K."/>
            <person name="Schlueter J.A."/>
            <person name="Donoghue M.T."/>
            <person name="Azam S."/>
            <person name="Fan G."/>
            <person name="Whaley A.M."/>
            <person name="Farmer A.D."/>
            <person name="Sheridan J."/>
            <person name="Iwata A."/>
            <person name="Tuteja R."/>
            <person name="Penmetsa R.V."/>
            <person name="Wu W."/>
            <person name="Upadhyaya H.D."/>
            <person name="Yang S.P."/>
            <person name="Shah T."/>
            <person name="Saxena K.B."/>
            <person name="Michael T."/>
            <person name="McCombie W.R."/>
            <person name="Yang B."/>
            <person name="Zhang G."/>
            <person name="Yang H."/>
            <person name="Wang J."/>
            <person name="Spillane C."/>
            <person name="Cook D.R."/>
            <person name="May G.D."/>
            <person name="Xu X."/>
            <person name="Jackson S.A."/>
        </authorList>
    </citation>
    <scope>NUCLEOTIDE SEQUENCE [LARGE SCALE GENOMIC DNA]</scope>
    <source>
        <strain evidence="4">cv. Asha</strain>
    </source>
</reference>
<evidence type="ECO:0000256" key="1">
    <source>
        <dbReference type="PROSITE-ProRule" id="PRU00047"/>
    </source>
</evidence>
<dbReference type="PANTHER" id="PTHR31286:SF171">
    <property type="entry name" value="CCHC-TYPE DOMAIN-CONTAINING PROTEIN"/>
    <property type="match status" value="1"/>
</dbReference>
<organism evidence="3 4">
    <name type="scientific">Cajanus cajan</name>
    <name type="common">Pigeon pea</name>
    <name type="synonym">Cajanus indicus</name>
    <dbReference type="NCBI Taxonomy" id="3821"/>
    <lineage>
        <taxon>Eukaryota</taxon>
        <taxon>Viridiplantae</taxon>
        <taxon>Streptophyta</taxon>
        <taxon>Embryophyta</taxon>
        <taxon>Tracheophyta</taxon>
        <taxon>Spermatophyta</taxon>
        <taxon>Magnoliopsida</taxon>
        <taxon>eudicotyledons</taxon>
        <taxon>Gunneridae</taxon>
        <taxon>Pentapetalae</taxon>
        <taxon>rosids</taxon>
        <taxon>fabids</taxon>
        <taxon>Fabales</taxon>
        <taxon>Fabaceae</taxon>
        <taxon>Papilionoideae</taxon>
        <taxon>50 kb inversion clade</taxon>
        <taxon>NPAAA clade</taxon>
        <taxon>indigoferoid/millettioid clade</taxon>
        <taxon>Phaseoleae</taxon>
        <taxon>Cajanus</taxon>
    </lineage>
</organism>
<dbReference type="OMA" id="HTDANCN"/>
<name>A0A151TWG0_CAJCA</name>
<dbReference type="GO" id="GO:0008270">
    <property type="term" value="F:zinc ion binding"/>
    <property type="evidence" value="ECO:0007669"/>
    <property type="project" value="UniProtKB-KW"/>
</dbReference>